<accession>A0A4P6WU53</accession>
<dbReference type="SMART" id="SM01008">
    <property type="entry name" value="Ald_Xan_dh_C"/>
    <property type="match status" value="1"/>
</dbReference>
<sequence length="687" mass="73366">MKRRHFLQAGGVLTVGFVAGCSIPVIPKRPAAAYDDALGWVRHANGHYELLLPRAEMGQNIATALKQVACDELGVDWDRVTLRLPHTQDIPRVRATVGSESVKDFALPLAQACATLRDALAASHTTGVRSAEPRPMNELRAFRPGARLVGRRVPLEQGRAIVTGAPLYAADVRLPGMVFGRVLRAPVSADRPSRLAGWNEAAARAVPGFVALVQDERLMQRLSPGLGIVARTPGTLDRIEAALAPRWQHDDAFEQADIDRLIDIDRHLAGGRLGNQIHDDAIDRSAAWDLDLRIDTPLAAHNAIEPRAAVAAKGADGVLEVWAGTQDAFYVRDVIARSLGLDEAGVRVQACRVGGAFGGRTLCTVELEAAVLAHAIGAPVKVQWTRAQEYRQGFHRPPSSHRIRARVRDGELVDWWHAFSSSHILFTNAGMPVWMQRLADLVGDRGVARGADLPYRAQRRRTEFAVTRLPVFTGPWRGLGAGPNALAIESAIDECARLAGADPVAFRLRHIGEPRLARVLRTVVDGVPAPAPAAGNDRIGRGVACGTYKASSHAAVLAEVRVAPDGTVVVTRLRCAHDCGTVINPDQVRAQCEGNLVWGLGMVLHDGLTAAGSRIAAGSLGEAPVPSLRDTSPMDIVLIDDDGPPAGAGETAIVAAAGAIANAIRDATGVRLTRFPVDASQLARRTP</sequence>
<dbReference type="KEGG" id="hpse:HPF_04345"/>
<dbReference type="Gene3D" id="3.90.1170.50">
    <property type="entry name" value="Aldehyde oxidase/xanthine dehydrogenase, a/b hammerhead"/>
    <property type="match status" value="1"/>
</dbReference>
<dbReference type="EC" id="1.17.2.1" evidence="2"/>
<dbReference type="Proteomes" id="UP000293912">
    <property type="component" value="Chromosome"/>
</dbReference>
<dbReference type="PROSITE" id="PS51257">
    <property type="entry name" value="PROKAR_LIPOPROTEIN"/>
    <property type="match status" value="1"/>
</dbReference>
<organism evidence="2 3">
    <name type="scientific">Hydrogenophaga pseudoflava</name>
    <name type="common">Pseudomonas carboxydoflava</name>
    <dbReference type="NCBI Taxonomy" id="47421"/>
    <lineage>
        <taxon>Bacteria</taxon>
        <taxon>Pseudomonadati</taxon>
        <taxon>Pseudomonadota</taxon>
        <taxon>Betaproteobacteria</taxon>
        <taxon>Burkholderiales</taxon>
        <taxon>Comamonadaceae</taxon>
        <taxon>Hydrogenophaga</taxon>
    </lineage>
</organism>
<dbReference type="Pfam" id="PF02738">
    <property type="entry name" value="MoCoBD_1"/>
    <property type="match status" value="1"/>
</dbReference>
<dbReference type="PANTHER" id="PTHR47495:SF1">
    <property type="entry name" value="BLL3820 PROTEIN"/>
    <property type="match status" value="1"/>
</dbReference>
<dbReference type="PANTHER" id="PTHR47495">
    <property type="entry name" value="ALDEHYDE DEHYDROGENASE"/>
    <property type="match status" value="1"/>
</dbReference>
<dbReference type="InterPro" id="IPR008274">
    <property type="entry name" value="AldOxase/xan_DH_MoCoBD1"/>
</dbReference>
<feature type="domain" description="Aldehyde oxidase/xanthine dehydrogenase a/b hammerhead" evidence="1">
    <location>
        <begin position="163"/>
        <end position="251"/>
    </location>
</feature>
<dbReference type="SUPFAM" id="SSF56003">
    <property type="entry name" value="Molybdenum cofactor-binding domain"/>
    <property type="match status" value="2"/>
</dbReference>
<dbReference type="EMBL" id="CP037867">
    <property type="protein sequence ID" value="QBM26900.1"/>
    <property type="molecule type" value="Genomic_DNA"/>
</dbReference>
<dbReference type="InterPro" id="IPR000674">
    <property type="entry name" value="Ald_Oxase/Xan_DH_a/b"/>
</dbReference>
<gene>
    <name evidence="2" type="primary">nicB1</name>
    <name evidence="2" type="ORF">HPF_04345</name>
</gene>
<name>A0A4P6WU53_HYDPS</name>
<dbReference type="Pfam" id="PF20256">
    <property type="entry name" value="MoCoBD_2"/>
    <property type="match status" value="2"/>
</dbReference>
<dbReference type="InterPro" id="IPR037165">
    <property type="entry name" value="AldOxase/xan_DH_Mopterin-bd_sf"/>
</dbReference>
<proteinExistence type="predicted"/>
<dbReference type="GO" id="GO:0016491">
    <property type="term" value="F:oxidoreductase activity"/>
    <property type="evidence" value="ECO:0007669"/>
    <property type="project" value="UniProtKB-KW"/>
</dbReference>
<reference evidence="2 3" key="1">
    <citation type="submission" date="2019-03" db="EMBL/GenBank/DDBJ databases">
        <authorList>
            <person name="Sebastian G."/>
            <person name="Baumann P."/>
            <person name="Ruckert C."/>
            <person name="Kalinowski J."/>
            <person name="Nebel B."/>
            <person name="Takors R."/>
            <person name="Blombach B."/>
        </authorList>
    </citation>
    <scope>NUCLEOTIDE SEQUENCE [LARGE SCALE GENOMIC DNA]</scope>
    <source>
        <strain evidence="2 3">DSM 1084</strain>
    </source>
</reference>
<dbReference type="InterPro" id="IPR046867">
    <property type="entry name" value="AldOxase/xan_DH_MoCoBD2"/>
</dbReference>
<dbReference type="RefSeq" id="WP_133155848.1">
    <property type="nucleotide sequence ID" value="NZ_CP037867.1"/>
</dbReference>
<keyword evidence="2" id="KW-0560">Oxidoreductase</keyword>
<dbReference type="AlphaFoldDB" id="A0A4P6WU53"/>
<dbReference type="Gene3D" id="3.30.365.10">
    <property type="entry name" value="Aldehyde oxidase/xanthine dehydrogenase, molybdopterin binding domain"/>
    <property type="match status" value="4"/>
</dbReference>
<protein>
    <submittedName>
        <fullName evidence="2">Nicotinate dehydrogenase subunit B</fullName>
        <ecNumber evidence="2">1.17.2.1</ecNumber>
    </submittedName>
</protein>
<keyword evidence="3" id="KW-1185">Reference proteome</keyword>
<evidence type="ECO:0000313" key="3">
    <source>
        <dbReference type="Proteomes" id="UP000293912"/>
    </source>
</evidence>
<evidence type="ECO:0000313" key="2">
    <source>
        <dbReference type="EMBL" id="QBM26900.1"/>
    </source>
</evidence>
<dbReference type="InterPro" id="IPR052516">
    <property type="entry name" value="N-heterocyclic_Hydroxylase"/>
</dbReference>
<evidence type="ECO:0000259" key="1">
    <source>
        <dbReference type="SMART" id="SM01008"/>
    </source>
</evidence>